<evidence type="ECO:0000313" key="2">
    <source>
        <dbReference type="EMBL" id="KAJ1128515.1"/>
    </source>
</evidence>
<feature type="region of interest" description="Disordered" evidence="1">
    <location>
        <begin position="1"/>
        <end position="84"/>
    </location>
</feature>
<evidence type="ECO:0000256" key="1">
    <source>
        <dbReference type="SAM" id="MobiDB-lite"/>
    </source>
</evidence>
<comment type="caution">
    <text evidence="2">The sequence shown here is derived from an EMBL/GenBank/DDBJ whole genome shotgun (WGS) entry which is preliminary data.</text>
</comment>
<evidence type="ECO:0000313" key="3">
    <source>
        <dbReference type="Proteomes" id="UP001066276"/>
    </source>
</evidence>
<organism evidence="2 3">
    <name type="scientific">Pleurodeles waltl</name>
    <name type="common">Iberian ribbed newt</name>
    <dbReference type="NCBI Taxonomy" id="8319"/>
    <lineage>
        <taxon>Eukaryota</taxon>
        <taxon>Metazoa</taxon>
        <taxon>Chordata</taxon>
        <taxon>Craniata</taxon>
        <taxon>Vertebrata</taxon>
        <taxon>Euteleostomi</taxon>
        <taxon>Amphibia</taxon>
        <taxon>Batrachia</taxon>
        <taxon>Caudata</taxon>
        <taxon>Salamandroidea</taxon>
        <taxon>Salamandridae</taxon>
        <taxon>Pleurodelinae</taxon>
        <taxon>Pleurodeles</taxon>
    </lineage>
</organism>
<reference evidence="2" key="1">
    <citation type="journal article" date="2022" name="bioRxiv">
        <title>Sequencing and chromosome-scale assembly of the giantPleurodeles waltlgenome.</title>
        <authorList>
            <person name="Brown T."/>
            <person name="Elewa A."/>
            <person name="Iarovenko S."/>
            <person name="Subramanian E."/>
            <person name="Araus A.J."/>
            <person name="Petzold A."/>
            <person name="Susuki M."/>
            <person name="Suzuki K.-i.T."/>
            <person name="Hayashi T."/>
            <person name="Toyoda A."/>
            <person name="Oliveira C."/>
            <person name="Osipova E."/>
            <person name="Leigh N.D."/>
            <person name="Simon A."/>
            <person name="Yun M.H."/>
        </authorList>
    </citation>
    <scope>NUCLEOTIDE SEQUENCE</scope>
    <source>
        <strain evidence="2">20211129_DDA</strain>
        <tissue evidence="2">Liver</tissue>
    </source>
</reference>
<protein>
    <submittedName>
        <fullName evidence="2">Uncharacterized protein</fullName>
    </submittedName>
</protein>
<feature type="compositionally biased region" description="Basic and acidic residues" evidence="1">
    <location>
        <begin position="23"/>
        <end position="55"/>
    </location>
</feature>
<dbReference type="Proteomes" id="UP001066276">
    <property type="component" value="Chromosome 7"/>
</dbReference>
<accession>A0AAV7PN80</accession>
<sequence>MSNPLALPGSDRQGKPMHGRLGVKKEDTATGRRDGYETSEENKTRRRTNDAREGRGIVAADYTSKGLTKESVAQEAPSASSGHA</sequence>
<dbReference type="EMBL" id="JANPWB010000011">
    <property type="protein sequence ID" value="KAJ1128515.1"/>
    <property type="molecule type" value="Genomic_DNA"/>
</dbReference>
<name>A0AAV7PN80_PLEWA</name>
<keyword evidence="3" id="KW-1185">Reference proteome</keyword>
<proteinExistence type="predicted"/>
<dbReference type="AlphaFoldDB" id="A0AAV7PN80"/>
<gene>
    <name evidence="2" type="ORF">NDU88_006893</name>
</gene>